<dbReference type="AlphaFoldDB" id="A0A918AQZ6"/>
<dbReference type="InterPro" id="IPR018062">
    <property type="entry name" value="HTH_AraC-typ_CS"/>
</dbReference>
<evidence type="ECO:0000256" key="1">
    <source>
        <dbReference type="ARBA" id="ARBA00023015"/>
    </source>
</evidence>
<feature type="domain" description="HTH araC/xylS-type" evidence="4">
    <location>
        <begin position="145"/>
        <end position="246"/>
    </location>
</feature>
<organism evidence="5 6">
    <name type="scientific">Saccharothrix coeruleofusca</name>
    <dbReference type="NCBI Taxonomy" id="33919"/>
    <lineage>
        <taxon>Bacteria</taxon>
        <taxon>Bacillati</taxon>
        <taxon>Actinomycetota</taxon>
        <taxon>Actinomycetes</taxon>
        <taxon>Pseudonocardiales</taxon>
        <taxon>Pseudonocardiaceae</taxon>
        <taxon>Saccharothrix</taxon>
    </lineage>
</organism>
<dbReference type="InterPro" id="IPR050204">
    <property type="entry name" value="AraC_XylS_family_regulators"/>
</dbReference>
<keyword evidence="3" id="KW-0804">Transcription</keyword>
<dbReference type="Proteomes" id="UP000639606">
    <property type="component" value="Unassembled WGS sequence"/>
</dbReference>
<gene>
    <name evidence="5" type="ORF">GCM10010185_49970</name>
</gene>
<protein>
    <submittedName>
        <fullName evidence="5">AraC family transcriptional regulator</fullName>
    </submittedName>
</protein>
<evidence type="ECO:0000256" key="2">
    <source>
        <dbReference type="ARBA" id="ARBA00023125"/>
    </source>
</evidence>
<dbReference type="EMBL" id="BMRG01000012">
    <property type="protein sequence ID" value="GGP70964.1"/>
    <property type="molecule type" value="Genomic_DNA"/>
</dbReference>
<dbReference type="GO" id="GO:0003700">
    <property type="term" value="F:DNA-binding transcription factor activity"/>
    <property type="evidence" value="ECO:0007669"/>
    <property type="project" value="InterPro"/>
</dbReference>
<reference evidence="5" key="2">
    <citation type="submission" date="2020-09" db="EMBL/GenBank/DDBJ databases">
        <authorList>
            <person name="Sun Q."/>
            <person name="Ohkuma M."/>
        </authorList>
    </citation>
    <scope>NUCLEOTIDE SEQUENCE</scope>
    <source>
        <strain evidence="5">JCM 3313</strain>
    </source>
</reference>
<dbReference type="GO" id="GO:0043565">
    <property type="term" value="F:sequence-specific DNA binding"/>
    <property type="evidence" value="ECO:0007669"/>
    <property type="project" value="InterPro"/>
</dbReference>
<dbReference type="Pfam" id="PF12833">
    <property type="entry name" value="HTH_18"/>
    <property type="match status" value="1"/>
</dbReference>
<sequence length="247" mass="27749">MVRDVRGLAGAWAEHQRHDFPTPSPDLAPYVERYWVVSWRYDQPYRQLVVPYPNVHLTFRAGAASVQGARGGHQVKVLRGEGRVFGVAFRPGVFRAFLGAPVRTITDRVLDAERVFGPELPRDPGVAEVEGFLRARLPAPDPAAGQAVEAVARIAAHPALTRVEALARELGVGVRHLQRLFAEHVGLSPKRVIRRYRLREVTRRLERGERVAWAALAAELGYVDQSHLVRDFRKVFGEPPAWYAGRY</sequence>
<name>A0A918AQZ6_9PSEU</name>
<dbReference type="PANTHER" id="PTHR46796">
    <property type="entry name" value="HTH-TYPE TRANSCRIPTIONAL ACTIVATOR RHAS-RELATED"/>
    <property type="match status" value="1"/>
</dbReference>
<dbReference type="SMART" id="SM00342">
    <property type="entry name" value="HTH_ARAC"/>
    <property type="match status" value="1"/>
</dbReference>
<keyword evidence="1" id="KW-0805">Transcription regulation</keyword>
<evidence type="ECO:0000313" key="5">
    <source>
        <dbReference type="EMBL" id="GGP70964.1"/>
    </source>
</evidence>
<dbReference type="PROSITE" id="PS00041">
    <property type="entry name" value="HTH_ARAC_FAMILY_1"/>
    <property type="match status" value="1"/>
</dbReference>
<keyword evidence="2" id="KW-0238">DNA-binding</keyword>
<dbReference type="InterPro" id="IPR018060">
    <property type="entry name" value="HTH_AraC"/>
</dbReference>
<dbReference type="Pfam" id="PF20240">
    <property type="entry name" value="DUF6597"/>
    <property type="match status" value="1"/>
</dbReference>
<dbReference type="PROSITE" id="PS01124">
    <property type="entry name" value="HTH_ARAC_FAMILY_2"/>
    <property type="match status" value="1"/>
</dbReference>
<reference evidence="5" key="1">
    <citation type="journal article" date="2014" name="Int. J. Syst. Evol. Microbiol.">
        <title>Complete genome sequence of Corynebacterium casei LMG S-19264T (=DSM 44701T), isolated from a smear-ripened cheese.</title>
        <authorList>
            <consortium name="US DOE Joint Genome Institute (JGI-PGF)"/>
            <person name="Walter F."/>
            <person name="Albersmeier A."/>
            <person name="Kalinowski J."/>
            <person name="Ruckert C."/>
        </authorList>
    </citation>
    <scope>NUCLEOTIDE SEQUENCE</scope>
    <source>
        <strain evidence="5">JCM 3313</strain>
    </source>
</reference>
<proteinExistence type="predicted"/>
<comment type="caution">
    <text evidence="5">The sequence shown here is derived from an EMBL/GenBank/DDBJ whole genome shotgun (WGS) entry which is preliminary data.</text>
</comment>
<evidence type="ECO:0000256" key="3">
    <source>
        <dbReference type="ARBA" id="ARBA00023163"/>
    </source>
</evidence>
<evidence type="ECO:0000259" key="4">
    <source>
        <dbReference type="PROSITE" id="PS01124"/>
    </source>
</evidence>
<dbReference type="InterPro" id="IPR046532">
    <property type="entry name" value="DUF6597"/>
</dbReference>
<dbReference type="RefSeq" id="WP_189225754.1">
    <property type="nucleotide sequence ID" value="NZ_BMRG01000012.1"/>
</dbReference>
<evidence type="ECO:0000313" key="6">
    <source>
        <dbReference type="Proteomes" id="UP000639606"/>
    </source>
</evidence>
<dbReference type="Gene3D" id="1.10.10.60">
    <property type="entry name" value="Homeodomain-like"/>
    <property type="match status" value="1"/>
</dbReference>
<accession>A0A918AQZ6</accession>
<keyword evidence="6" id="KW-1185">Reference proteome</keyword>